<protein>
    <submittedName>
        <fullName evidence="3">Uncharacterized conserved protein YndB, AHSA1/START domain</fullName>
    </submittedName>
</protein>
<evidence type="ECO:0000256" key="1">
    <source>
        <dbReference type="ARBA" id="ARBA00006817"/>
    </source>
</evidence>
<dbReference type="SUPFAM" id="SSF55961">
    <property type="entry name" value="Bet v1-like"/>
    <property type="match status" value="1"/>
</dbReference>
<dbReference type="CDD" id="cd07814">
    <property type="entry name" value="SRPBCC_CalC_Aha1-like"/>
    <property type="match status" value="1"/>
</dbReference>
<dbReference type="InterPro" id="IPR023393">
    <property type="entry name" value="START-like_dom_sf"/>
</dbReference>
<feature type="domain" description="Activator of Hsp90 ATPase homologue 1/2-like C-terminal" evidence="2">
    <location>
        <begin position="11"/>
        <end position="104"/>
    </location>
</feature>
<dbReference type="EMBL" id="LT607753">
    <property type="protein sequence ID" value="SCG65484.1"/>
    <property type="molecule type" value="Genomic_DNA"/>
</dbReference>
<dbReference type="Proteomes" id="UP000198215">
    <property type="component" value="Chromosome I"/>
</dbReference>
<accession>A0A1C5J4H4</accession>
<keyword evidence="4" id="KW-1185">Reference proteome</keyword>
<dbReference type="RefSeq" id="WP_088977335.1">
    <property type="nucleotide sequence ID" value="NZ_LT607753.1"/>
</dbReference>
<reference evidence="4" key="1">
    <citation type="submission" date="2016-06" db="EMBL/GenBank/DDBJ databases">
        <authorList>
            <person name="Varghese N."/>
            <person name="Submissions Spin"/>
        </authorList>
    </citation>
    <scope>NUCLEOTIDE SEQUENCE [LARGE SCALE GENOMIC DNA]</scope>
    <source>
        <strain evidence="4">DSM 45161</strain>
    </source>
</reference>
<dbReference type="AlphaFoldDB" id="A0A1C5J4H4"/>
<dbReference type="InterPro" id="IPR013538">
    <property type="entry name" value="ASHA1/2-like_C"/>
</dbReference>
<proteinExistence type="inferred from homology"/>
<evidence type="ECO:0000259" key="2">
    <source>
        <dbReference type="Pfam" id="PF08327"/>
    </source>
</evidence>
<sequence length="208" mass="22907">MTGFEVRTVVAAPRERVWSALTEPAEVRQWFGWEHPGLDEEIRYIFVDHAQAVPPDRIVLAGGQEIEVVDDGGRTVVRVTMPGEGDEAYDVLAEGWRLFFAQLRFWLEQAPAGHRRTVRLSGDADGPGLLAALESAGVKEQWHRSRYLHMVVDADGLLVAATAERPLTDEESGPAALVVSGYGRDLAAVRAGWVARWRAIVGDDPVVE</sequence>
<evidence type="ECO:0000313" key="4">
    <source>
        <dbReference type="Proteomes" id="UP000198215"/>
    </source>
</evidence>
<organism evidence="3 4">
    <name type="scientific">Micromonospora coxensis</name>
    <dbReference type="NCBI Taxonomy" id="356852"/>
    <lineage>
        <taxon>Bacteria</taxon>
        <taxon>Bacillati</taxon>
        <taxon>Actinomycetota</taxon>
        <taxon>Actinomycetes</taxon>
        <taxon>Micromonosporales</taxon>
        <taxon>Micromonosporaceae</taxon>
        <taxon>Micromonospora</taxon>
    </lineage>
</organism>
<dbReference type="OrthoDB" id="3334241at2"/>
<dbReference type="Pfam" id="PF08327">
    <property type="entry name" value="AHSA1"/>
    <property type="match status" value="1"/>
</dbReference>
<evidence type="ECO:0000313" key="3">
    <source>
        <dbReference type="EMBL" id="SCG65484.1"/>
    </source>
</evidence>
<comment type="similarity">
    <text evidence="1">Belongs to the AHA1 family.</text>
</comment>
<name>A0A1C5J4H4_9ACTN</name>
<gene>
    <name evidence="3" type="ORF">GA0070614_3963</name>
</gene>
<dbReference type="Gene3D" id="3.30.530.20">
    <property type="match status" value="1"/>
</dbReference>